<gene>
    <name evidence="7" type="ORF">TGP89_223020</name>
</gene>
<comment type="similarity">
    <text evidence="2">Belongs to the aerobic coproporphyrinogen-III oxidase family.</text>
</comment>
<evidence type="ECO:0000256" key="1">
    <source>
        <dbReference type="ARBA" id="ARBA00005168"/>
    </source>
</evidence>
<dbReference type="InterPro" id="IPR001260">
    <property type="entry name" value="Coprogen_oxidase_aer"/>
</dbReference>
<evidence type="ECO:0000313" key="7">
    <source>
        <dbReference type="EMBL" id="KFG35928.1"/>
    </source>
</evidence>
<dbReference type="GO" id="GO:0005737">
    <property type="term" value="C:cytoplasm"/>
    <property type="evidence" value="ECO:0007669"/>
    <property type="project" value="TreeGrafter"/>
</dbReference>
<dbReference type="GO" id="GO:0004109">
    <property type="term" value="F:coproporphyrinogen oxidase activity"/>
    <property type="evidence" value="ECO:0007669"/>
    <property type="project" value="UniProtKB-EC"/>
</dbReference>
<dbReference type="SUPFAM" id="SSF102886">
    <property type="entry name" value="Coproporphyrinogen III oxidase"/>
    <property type="match status" value="1"/>
</dbReference>
<organism evidence="7 8">
    <name type="scientific">Toxoplasma gondii p89</name>
    <dbReference type="NCBI Taxonomy" id="943119"/>
    <lineage>
        <taxon>Eukaryota</taxon>
        <taxon>Sar</taxon>
        <taxon>Alveolata</taxon>
        <taxon>Apicomplexa</taxon>
        <taxon>Conoidasida</taxon>
        <taxon>Coccidia</taxon>
        <taxon>Eucoccidiorida</taxon>
        <taxon>Eimeriorina</taxon>
        <taxon>Sarcocystidae</taxon>
        <taxon>Toxoplasma</taxon>
    </lineage>
</organism>
<dbReference type="EC" id="1.3.3.3" evidence="4"/>
<keyword evidence="6" id="KW-0627">Porphyrin biosynthesis</keyword>
<evidence type="ECO:0000256" key="6">
    <source>
        <dbReference type="ARBA" id="ARBA00023244"/>
    </source>
</evidence>
<evidence type="ECO:0000256" key="4">
    <source>
        <dbReference type="ARBA" id="ARBA00012869"/>
    </source>
</evidence>
<dbReference type="Pfam" id="PF01218">
    <property type="entry name" value="Coprogen_oxidas"/>
    <property type="match status" value="1"/>
</dbReference>
<comment type="caution">
    <text evidence="7">The sequence shown here is derived from an EMBL/GenBank/DDBJ whole genome shotgun (WGS) entry which is preliminary data.</text>
</comment>
<comment type="pathway">
    <text evidence="1">Porphyrin-containing compound metabolism; protoporphyrin-IX biosynthesis; protoporphyrinogen-IX from coproporphyrinogen-III (O2 route): step 1/1.</text>
</comment>
<dbReference type="OrthoDB" id="15318at2759"/>
<evidence type="ECO:0000256" key="5">
    <source>
        <dbReference type="ARBA" id="ARBA00023002"/>
    </source>
</evidence>
<evidence type="ECO:0000256" key="3">
    <source>
        <dbReference type="ARBA" id="ARBA00011738"/>
    </source>
</evidence>
<dbReference type="PRINTS" id="PR00073">
    <property type="entry name" value="COPRGNOXDASE"/>
</dbReference>
<dbReference type="PIRSF" id="PIRSF000166">
    <property type="entry name" value="Coproporphyri_ox"/>
    <property type="match status" value="1"/>
</dbReference>
<accession>A0A086JUW0</accession>
<dbReference type="VEuPathDB" id="ToxoDB:TGP89_223020"/>
<proteinExistence type="inferred from homology"/>
<dbReference type="EMBL" id="AEYI02001564">
    <property type="protein sequence ID" value="KFG35928.1"/>
    <property type="molecule type" value="Genomic_DNA"/>
</dbReference>
<evidence type="ECO:0000256" key="2">
    <source>
        <dbReference type="ARBA" id="ARBA00010644"/>
    </source>
</evidence>
<evidence type="ECO:0000313" key="8">
    <source>
        <dbReference type="Proteomes" id="UP000028828"/>
    </source>
</evidence>
<dbReference type="Proteomes" id="UP000028828">
    <property type="component" value="Unassembled WGS sequence"/>
</dbReference>
<protein>
    <recommendedName>
        <fullName evidence="4">coproporphyrinogen oxidase</fullName>
        <ecNumber evidence="4">1.3.3.3</ecNumber>
    </recommendedName>
</protein>
<comment type="subunit">
    <text evidence="3">Homodimer.</text>
</comment>
<dbReference type="AlphaFoldDB" id="A0A086JUW0"/>
<dbReference type="PANTHER" id="PTHR10755:SF0">
    <property type="entry name" value="OXYGEN-DEPENDENT COPROPORPHYRINOGEN-III OXIDASE, MITOCHONDRIAL"/>
    <property type="match status" value="1"/>
</dbReference>
<dbReference type="UniPathway" id="UPA00251">
    <property type="reaction ID" value="UER00322"/>
</dbReference>
<dbReference type="NCBIfam" id="NF003727">
    <property type="entry name" value="PRK05330.1"/>
    <property type="match status" value="1"/>
</dbReference>
<dbReference type="Gene3D" id="3.40.1500.10">
    <property type="entry name" value="Coproporphyrinogen III oxidase, aerobic"/>
    <property type="match status" value="1"/>
</dbReference>
<dbReference type="GO" id="GO:0006782">
    <property type="term" value="P:protoporphyrinogen IX biosynthetic process"/>
    <property type="evidence" value="ECO:0007669"/>
    <property type="project" value="UniProtKB-UniPathway"/>
</dbReference>
<dbReference type="PANTHER" id="PTHR10755">
    <property type="entry name" value="COPROPORPHYRINOGEN III OXIDASE, MITOCHONDRIAL"/>
    <property type="match status" value="1"/>
</dbReference>
<keyword evidence="5 7" id="KW-0560">Oxidoreductase</keyword>
<dbReference type="InterPro" id="IPR036406">
    <property type="entry name" value="Coprogen_oxidase_aer_sf"/>
</dbReference>
<name>A0A086JUW0_TOXGO</name>
<reference evidence="7 8" key="1">
    <citation type="submission" date="2014-03" db="EMBL/GenBank/DDBJ databases">
        <authorList>
            <person name="Sibley D."/>
            <person name="Venepally P."/>
            <person name="Karamycheva S."/>
            <person name="Hadjithomas M."/>
            <person name="Khan A."/>
            <person name="Brunk B."/>
            <person name="Roos D."/>
            <person name="Caler E."/>
            <person name="Lorenzi H."/>
        </authorList>
    </citation>
    <scope>NUCLEOTIDE SEQUENCE [LARGE SCALE GENOMIC DNA]</scope>
    <source>
        <strain evidence="8">p89</strain>
    </source>
</reference>
<sequence>MDSQKKQVYHPDKAFRERWEAMLRRYQTAICDALASVDGGSFCEDMWTRGRSGGGGCSRVLQDSTVLEKGGVNVSAVHGTLPPDAVTKMTCHGHHDLPAADGEGLQFYAAGLSMVIHPRNPMAPTVHLNYRFFQIFRRAPSERSGTNECGGEEATEGESLLWWFGGGADLSPSYVFEEDCVFFHEKLREQCDRCDPLYYARFKRWCDAYFRNHHRNEGRGIGGIFFDDLNENMTVSPEKFFAFAEDGLQTFIDAYIPILIKRKDQPFTESQKIWQQIRRGRYVEFNLVHDRGTKFGFQVPGSRIESILISLPLTARWEYQFKIEKGSKEEEAQRVFVEPRDWLPIDNAHLEGFSWPTETGARRC</sequence>